<proteinExistence type="predicted"/>
<gene>
    <name evidence="2" type="ORF">Tci_003879</name>
</gene>
<feature type="region of interest" description="Disordered" evidence="1">
    <location>
        <begin position="67"/>
        <end position="87"/>
    </location>
</feature>
<organism evidence="2">
    <name type="scientific">Tanacetum cinerariifolium</name>
    <name type="common">Dalmatian daisy</name>
    <name type="synonym">Chrysanthemum cinerariifolium</name>
    <dbReference type="NCBI Taxonomy" id="118510"/>
    <lineage>
        <taxon>Eukaryota</taxon>
        <taxon>Viridiplantae</taxon>
        <taxon>Streptophyta</taxon>
        <taxon>Embryophyta</taxon>
        <taxon>Tracheophyta</taxon>
        <taxon>Spermatophyta</taxon>
        <taxon>Magnoliopsida</taxon>
        <taxon>eudicotyledons</taxon>
        <taxon>Gunneridae</taxon>
        <taxon>Pentapetalae</taxon>
        <taxon>asterids</taxon>
        <taxon>campanulids</taxon>
        <taxon>Asterales</taxon>
        <taxon>Asteraceae</taxon>
        <taxon>Asteroideae</taxon>
        <taxon>Anthemideae</taxon>
        <taxon>Anthemidinae</taxon>
        <taxon>Tanacetum</taxon>
    </lineage>
</organism>
<reference evidence="2" key="1">
    <citation type="journal article" date="2019" name="Sci. Rep.">
        <title>Draft genome of Tanacetum cinerariifolium, the natural source of mosquito coil.</title>
        <authorList>
            <person name="Yamashiro T."/>
            <person name="Shiraishi A."/>
            <person name="Satake H."/>
            <person name="Nakayama K."/>
        </authorList>
    </citation>
    <scope>NUCLEOTIDE SEQUENCE</scope>
</reference>
<feature type="compositionally biased region" description="Acidic residues" evidence="1">
    <location>
        <begin position="74"/>
        <end position="83"/>
    </location>
</feature>
<accession>A0A6L2J4Y2</accession>
<evidence type="ECO:0000313" key="2">
    <source>
        <dbReference type="EMBL" id="GEU31901.1"/>
    </source>
</evidence>
<dbReference type="AlphaFoldDB" id="A0A6L2J4Y2"/>
<comment type="caution">
    <text evidence="2">The sequence shown here is derived from an EMBL/GenBank/DDBJ whole genome shotgun (WGS) entry which is preliminary data.</text>
</comment>
<evidence type="ECO:0000256" key="1">
    <source>
        <dbReference type="SAM" id="MobiDB-lite"/>
    </source>
</evidence>
<name>A0A6L2J4Y2_TANCI</name>
<sequence length="174" mass="20255">MPKYTIKSTDKAALKEYDLKSALYQTKHENKSVNKNRTNHALYHALMEELIEDENAIDKGVADTVKNHKRQHDDDDDDDDEDPSSVSVKKLHGYGHLEEIVLKRADQHLYKFKEGDFVDLHLNDIEDMLLLVVQHKLFHLNDSDIVDFIVALRMFMICVERVGNNIPIRYKIIP</sequence>
<protein>
    <submittedName>
        <fullName evidence="2">Uncharacterized protein</fullName>
    </submittedName>
</protein>
<dbReference type="EMBL" id="BKCJ010000298">
    <property type="protein sequence ID" value="GEU31901.1"/>
    <property type="molecule type" value="Genomic_DNA"/>
</dbReference>